<dbReference type="AlphaFoldDB" id="A0A162U8U2"/>
<protein>
    <submittedName>
        <fullName evidence="1">Uncharacterized protein</fullName>
    </submittedName>
</protein>
<accession>A0A162U8U2</accession>
<name>A0A162U8U2_PHYB8</name>
<evidence type="ECO:0000313" key="1">
    <source>
        <dbReference type="EMBL" id="OAD73303.1"/>
    </source>
</evidence>
<dbReference type="EMBL" id="KV440981">
    <property type="protein sequence ID" value="OAD73303.1"/>
    <property type="molecule type" value="Genomic_DNA"/>
</dbReference>
<reference evidence="2" key="1">
    <citation type="submission" date="2015-06" db="EMBL/GenBank/DDBJ databases">
        <title>Expansion of signal transduction pathways in fungi by whole-genome duplication.</title>
        <authorList>
            <consortium name="DOE Joint Genome Institute"/>
            <person name="Corrochano L.M."/>
            <person name="Kuo A."/>
            <person name="Marcet-Houben M."/>
            <person name="Polaino S."/>
            <person name="Salamov A."/>
            <person name="Villalobos J.M."/>
            <person name="Alvarez M.I."/>
            <person name="Avalos J."/>
            <person name="Benito E.P."/>
            <person name="Benoit I."/>
            <person name="Burger G."/>
            <person name="Camino L.P."/>
            <person name="Canovas D."/>
            <person name="Cerda-Olmedo E."/>
            <person name="Cheng J.-F."/>
            <person name="Dominguez A."/>
            <person name="Elias M."/>
            <person name="Eslava A.P."/>
            <person name="Glaser F."/>
            <person name="Grimwood J."/>
            <person name="Gutierrez G."/>
            <person name="Heitman J."/>
            <person name="Henrissat B."/>
            <person name="Iturriaga E.A."/>
            <person name="Lang B.F."/>
            <person name="Lavin J.L."/>
            <person name="Lee S."/>
            <person name="Li W."/>
            <person name="Lindquist E."/>
            <person name="Lopez-Garcia S."/>
            <person name="Luque E.M."/>
            <person name="Marcos A.T."/>
            <person name="Martin J."/>
            <person name="McCluskey K."/>
            <person name="Medina H.R."/>
            <person name="Miralles-Duran A."/>
            <person name="Miyazaki A."/>
            <person name="Munoz-Torres E."/>
            <person name="Oguiza J.A."/>
            <person name="Ohm R."/>
            <person name="Olmedo M."/>
            <person name="Orejas M."/>
            <person name="Ortiz-Castellanos L."/>
            <person name="Pisabarro A.G."/>
            <person name="Rodriguez-Romero J."/>
            <person name="Ruiz-Herrera J."/>
            <person name="Ruiz-Vazquez R."/>
            <person name="Sanz C."/>
            <person name="Schackwitz W."/>
            <person name="Schmutz J."/>
            <person name="Shahriari M."/>
            <person name="Shelest E."/>
            <person name="Silva-Franco F."/>
            <person name="Soanes D."/>
            <person name="Syed K."/>
            <person name="Tagua V.G."/>
            <person name="Talbot N.J."/>
            <person name="Thon M."/>
            <person name="De vries R.P."/>
            <person name="Wiebenga A."/>
            <person name="Yadav J.S."/>
            <person name="Braun E.L."/>
            <person name="Baker S."/>
            <person name="Garre V."/>
            <person name="Horwitz B."/>
            <person name="Torres-Martinez S."/>
            <person name="Idnurm A."/>
            <person name="Herrera-Estrella A."/>
            <person name="Gabaldon T."/>
            <person name="Grigoriev I.V."/>
        </authorList>
    </citation>
    <scope>NUCLEOTIDE SEQUENCE [LARGE SCALE GENOMIC DNA]</scope>
    <source>
        <strain evidence="2">NRRL 1555(-)</strain>
    </source>
</reference>
<organism evidence="1 2">
    <name type="scientific">Phycomyces blakesleeanus (strain ATCC 8743b / DSM 1359 / FGSC 10004 / NBRC 33097 / NRRL 1555)</name>
    <dbReference type="NCBI Taxonomy" id="763407"/>
    <lineage>
        <taxon>Eukaryota</taxon>
        <taxon>Fungi</taxon>
        <taxon>Fungi incertae sedis</taxon>
        <taxon>Mucoromycota</taxon>
        <taxon>Mucoromycotina</taxon>
        <taxon>Mucoromycetes</taxon>
        <taxon>Mucorales</taxon>
        <taxon>Phycomycetaceae</taxon>
        <taxon>Phycomyces</taxon>
    </lineage>
</organism>
<dbReference type="RefSeq" id="XP_018291343.1">
    <property type="nucleotide sequence ID" value="XM_018435913.1"/>
</dbReference>
<keyword evidence="2" id="KW-1185">Reference proteome</keyword>
<dbReference type="VEuPathDB" id="FungiDB:PHYBLDRAFT_168658"/>
<gene>
    <name evidence="1" type="ORF">PHYBLDRAFT_168658</name>
</gene>
<sequence length="121" mass="13693">MVERYKNVGVFNKCNYEWTVSEWSKIPLNTISESLFFNLKNNECNVQSLGIFVLVGKKVTESDKEDSTEKIKVSLSIIKPDNLEVRTPNGRVYYGTTTLKKVQTYVTGDKLTFSIGVSLEG</sequence>
<dbReference type="InParanoid" id="A0A162U8U2"/>
<proteinExistence type="predicted"/>
<dbReference type="GeneID" id="28996819"/>
<dbReference type="Proteomes" id="UP000077315">
    <property type="component" value="Unassembled WGS sequence"/>
</dbReference>
<evidence type="ECO:0000313" key="2">
    <source>
        <dbReference type="Proteomes" id="UP000077315"/>
    </source>
</evidence>